<dbReference type="Pfam" id="PF00160">
    <property type="entry name" value="Pro_isomerase"/>
    <property type="match status" value="2"/>
</dbReference>
<dbReference type="Gene3D" id="2.40.100.10">
    <property type="entry name" value="Cyclophilin-like"/>
    <property type="match status" value="2"/>
</dbReference>
<dbReference type="InterPro" id="IPR002130">
    <property type="entry name" value="Cyclophilin-type_PPIase_dom"/>
</dbReference>
<dbReference type="GO" id="GO:0016018">
    <property type="term" value="F:cyclosporin A binding"/>
    <property type="evidence" value="ECO:0007669"/>
    <property type="project" value="TreeGrafter"/>
</dbReference>
<organism evidence="1 2">
    <name type="scientific">Lepeophtheirus salmonis</name>
    <name type="common">Salmon louse</name>
    <name type="synonym">Caligus salmonis</name>
    <dbReference type="NCBI Taxonomy" id="72036"/>
    <lineage>
        <taxon>Eukaryota</taxon>
        <taxon>Metazoa</taxon>
        <taxon>Ecdysozoa</taxon>
        <taxon>Arthropoda</taxon>
        <taxon>Crustacea</taxon>
        <taxon>Multicrustacea</taxon>
        <taxon>Hexanauplia</taxon>
        <taxon>Copepoda</taxon>
        <taxon>Siphonostomatoida</taxon>
        <taxon>Caligidae</taxon>
        <taxon>Lepeophtheirus</taxon>
    </lineage>
</organism>
<dbReference type="InterPro" id="IPR029000">
    <property type="entry name" value="Cyclophilin-like_dom_sf"/>
</dbReference>
<dbReference type="GO" id="GO:0005737">
    <property type="term" value="C:cytoplasm"/>
    <property type="evidence" value="ECO:0007669"/>
    <property type="project" value="TreeGrafter"/>
</dbReference>
<dbReference type="SUPFAM" id="SSF50891">
    <property type="entry name" value="Cyclophilin-like"/>
    <property type="match status" value="1"/>
</dbReference>
<dbReference type="GO" id="GO:0003755">
    <property type="term" value="F:peptidyl-prolyl cis-trans isomerase activity"/>
    <property type="evidence" value="ECO:0007669"/>
    <property type="project" value="InterPro"/>
</dbReference>
<dbReference type="PANTHER" id="PTHR11071:SF561">
    <property type="entry name" value="PEPTIDYL-PROLYL CIS-TRANS ISOMERASE D-RELATED"/>
    <property type="match status" value="1"/>
</dbReference>
<evidence type="ECO:0000313" key="2">
    <source>
        <dbReference type="Proteomes" id="UP000675881"/>
    </source>
</evidence>
<dbReference type="AlphaFoldDB" id="A0A7R8H6S6"/>
<reference evidence="1" key="1">
    <citation type="submission" date="2021-02" db="EMBL/GenBank/DDBJ databases">
        <authorList>
            <person name="Bekaert M."/>
        </authorList>
    </citation>
    <scope>NUCLEOTIDE SEQUENCE</scope>
    <source>
        <strain evidence="1">IoA-00</strain>
    </source>
</reference>
<dbReference type="PANTHER" id="PTHR11071">
    <property type="entry name" value="PEPTIDYL-PROLYL CIS-TRANS ISOMERASE"/>
    <property type="match status" value="1"/>
</dbReference>
<dbReference type="GO" id="GO:0006457">
    <property type="term" value="P:protein folding"/>
    <property type="evidence" value="ECO:0007669"/>
    <property type="project" value="TreeGrafter"/>
</dbReference>
<accession>A0A7R8H6S6</accession>
<proteinExistence type="predicted"/>
<name>A0A7R8H6S6_LEPSM</name>
<sequence>MKYPRHRRASVSCALKRKGFKNSTFHRMIPKFKCQGGDFTAHNGPTEKLIYGPNTNGYQYFICWAKITWLKNKKIVFERMIRGMEGVKAVESYGSQSGTCSPWIVVHDYRLI</sequence>
<dbReference type="Proteomes" id="UP000675881">
    <property type="component" value="Chromosome 3"/>
</dbReference>
<dbReference type="PROSITE" id="PS50072">
    <property type="entry name" value="CSA_PPIASE_2"/>
    <property type="match status" value="1"/>
</dbReference>
<gene>
    <name evidence="1" type="ORF">LSAA_8173</name>
</gene>
<keyword evidence="2" id="KW-1185">Reference proteome</keyword>
<dbReference type="EMBL" id="HG994582">
    <property type="protein sequence ID" value="CAF2902735.1"/>
    <property type="molecule type" value="Genomic_DNA"/>
</dbReference>
<evidence type="ECO:0000313" key="1">
    <source>
        <dbReference type="EMBL" id="CAF2902735.1"/>
    </source>
</evidence>
<protein>
    <submittedName>
        <fullName evidence="1">(salmon louse) hypothetical protein</fullName>
    </submittedName>
</protein>